<dbReference type="Proteomes" id="UP000887578">
    <property type="component" value="Unplaced"/>
</dbReference>
<evidence type="ECO:0000256" key="1">
    <source>
        <dbReference type="SAM" id="SignalP"/>
    </source>
</evidence>
<evidence type="ECO:0000313" key="2">
    <source>
        <dbReference type="Proteomes" id="UP000887578"/>
    </source>
</evidence>
<feature type="signal peptide" evidence="1">
    <location>
        <begin position="1"/>
        <end position="22"/>
    </location>
</feature>
<sequence>MLSPLFITACLSLLLITATAAGAPKNCNAITATTVDKSFTYNSAIYSSLDLKLFKFGNTTWIHVSHFYYNDGDGEGEKNVGTEKSTDYFCVNHNFGISQPDPQICSQSYNGTFSFSLQETYFYLHTHLSGNWYELYSGFADDGTFSFNDGTLFTPEEPSITSGYADYKGSRYVTQNCTSFTAAPEAIIKAPKCKSFESQTVVLNSDNSTYANATAVYSFTNALQVHRKYPNDCKWELFEGDGKVIIDSHIVKFKGSEYTGVAVPLIGRIIIRGNETLMSEGIPYTPSKACLYSSFGYGDGKISNNKMCCTEFEQA</sequence>
<proteinExistence type="predicted"/>
<dbReference type="WBParaSite" id="PDA_v2.g23231.t1">
    <property type="protein sequence ID" value="PDA_v2.g23231.t1"/>
    <property type="gene ID" value="PDA_v2.g23231"/>
</dbReference>
<accession>A0A914Q2X6</accession>
<keyword evidence="1" id="KW-0732">Signal</keyword>
<keyword evidence="2" id="KW-1185">Reference proteome</keyword>
<name>A0A914Q2X6_9BILA</name>
<organism evidence="2 3">
    <name type="scientific">Panagrolaimus davidi</name>
    <dbReference type="NCBI Taxonomy" id="227884"/>
    <lineage>
        <taxon>Eukaryota</taxon>
        <taxon>Metazoa</taxon>
        <taxon>Ecdysozoa</taxon>
        <taxon>Nematoda</taxon>
        <taxon>Chromadorea</taxon>
        <taxon>Rhabditida</taxon>
        <taxon>Tylenchina</taxon>
        <taxon>Panagrolaimomorpha</taxon>
        <taxon>Panagrolaimoidea</taxon>
        <taxon>Panagrolaimidae</taxon>
        <taxon>Panagrolaimus</taxon>
    </lineage>
</organism>
<feature type="chain" id="PRO_5038137643" evidence="1">
    <location>
        <begin position="23"/>
        <end position="315"/>
    </location>
</feature>
<reference evidence="3" key="1">
    <citation type="submission" date="2022-11" db="UniProtKB">
        <authorList>
            <consortium name="WormBaseParasite"/>
        </authorList>
    </citation>
    <scope>IDENTIFICATION</scope>
</reference>
<evidence type="ECO:0000313" key="3">
    <source>
        <dbReference type="WBParaSite" id="PDA_v2.g23231.t1"/>
    </source>
</evidence>
<dbReference type="AlphaFoldDB" id="A0A914Q2X6"/>
<protein>
    <submittedName>
        <fullName evidence="3">Uncharacterized protein</fullName>
    </submittedName>
</protein>